<protein>
    <submittedName>
        <fullName evidence="1">Uncharacterized protein</fullName>
    </submittedName>
</protein>
<dbReference type="HOGENOM" id="CLU_2803173_0_0_5"/>
<keyword evidence="2" id="KW-1185">Reference proteome</keyword>
<gene>
    <name evidence="1" type="ORF">ABI_17430</name>
</gene>
<accession>F4QKC5</accession>
<reference evidence="2" key="1">
    <citation type="submission" date="2011-03" db="EMBL/GenBank/DDBJ databases">
        <title>Draft genome sequence of Brevundimonas diminuta.</title>
        <authorList>
            <person name="Brown P.J.B."/>
            <person name="Buechlein A."/>
            <person name="Hemmerich C."/>
            <person name="Brun Y.V."/>
        </authorList>
    </citation>
    <scope>NUCLEOTIDE SEQUENCE [LARGE SCALE GENOMIC DNA]</scope>
    <source>
        <strain evidence="2">C19</strain>
    </source>
</reference>
<sequence>MAKEQAMRTTKNIATSPPTEMAALGQWLRDEVVTGHAEYLANPSEGVPAEQILVRIKVRREASRGAD</sequence>
<organism evidence="1 2">
    <name type="scientific">Asticcacaulis biprosthecium C19</name>
    <dbReference type="NCBI Taxonomy" id="715226"/>
    <lineage>
        <taxon>Bacteria</taxon>
        <taxon>Pseudomonadati</taxon>
        <taxon>Pseudomonadota</taxon>
        <taxon>Alphaproteobacteria</taxon>
        <taxon>Caulobacterales</taxon>
        <taxon>Caulobacteraceae</taxon>
        <taxon>Asticcacaulis</taxon>
    </lineage>
</organism>
<evidence type="ECO:0000313" key="2">
    <source>
        <dbReference type="Proteomes" id="UP000006512"/>
    </source>
</evidence>
<evidence type="ECO:0000313" key="1">
    <source>
        <dbReference type="EMBL" id="EGF93303.1"/>
    </source>
</evidence>
<proteinExistence type="predicted"/>
<dbReference type="EMBL" id="GL883077">
    <property type="protein sequence ID" value="EGF93303.1"/>
    <property type="molecule type" value="Genomic_DNA"/>
</dbReference>
<name>F4QKC5_9CAUL</name>
<dbReference type="Proteomes" id="UP000006512">
    <property type="component" value="Unassembled WGS sequence"/>
</dbReference>
<dbReference type="STRING" id="715226.ABI_17430"/>
<dbReference type="AlphaFoldDB" id="F4QKC5"/>